<name>A0A9W5Y7D5_9FIRM</name>
<gene>
    <name evidence="1" type="ORF">SH1V18_05520</name>
</gene>
<proteinExistence type="predicted"/>
<evidence type="ECO:0000313" key="1">
    <source>
        <dbReference type="EMBL" id="GKX28072.1"/>
    </source>
</evidence>
<evidence type="ECO:0000313" key="2">
    <source>
        <dbReference type="Proteomes" id="UP001144256"/>
    </source>
</evidence>
<reference evidence="1" key="1">
    <citation type="submission" date="2022-06" db="EMBL/GenBank/DDBJ databases">
        <title>Vallitalea longa sp. nov., an anaerobic bacterium isolated from marine sediment.</title>
        <authorList>
            <person name="Hirano S."/>
            <person name="Terahara T."/>
            <person name="Mori K."/>
            <person name="Hamada M."/>
            <person name="Matsumoto R."/>
            <person name="Kobayashi T."/>
        </authorList>
    </citation>
    <scope>NUCLEOTIDE SEQUENCE</scope>
    <source>
        <strain evidence="1">SH18-1</strain>
    </source>
</reference>
<sequence>MDRISVIIPIYKIGKYKDMDKVYTLMRECEVQKDFELRYSLKWELIVLNN</sequence>
<dbReference type="EMBL" id="BRLB01000001">
    <property type="protein sequence ID" value="GKX28072.1"/>
    <property type="molecule type" value="Genomic_DNA"/>
</dbReference>
<comment type="caution">
    <text evidence="1">The sequence shown here is derived from an EMBL/GenBank/DDBJ whole genome shotgun (WGS) entry which is preliminary data.</text>
</comment>
<protein>
    <submittedName>
        <fullName evidence="1">Uncharacterized protein</fullName>
    </submittedName>
</protein>
<dbReference type="Proteomes" id="UP001144256">
    <property type="component" value="Unassembled WGS sequence"/>
</dbReference>
<organism evidence="1 2">
    <name type="scientific">Vallitalea longa</name>
    <dbReference type="NCBI Taxonomy" id="2936439"/>
    <lineage>
        <taxon>Bacteria</taxon>
        <taxon>Bacillati</taxon>
        <taxon>Bacillota</taxon>
        <taxon>Clostridia</taxon>
        <taxon>Lachnospirales</taxon>
        <taxon>Vallitaleaceae</taxon>
        <taxon>Vallitalea</taxon>
    </lineage>
</organism>
<accession>A0A9W5Y7D5</accession>
<keyword evidence="2" id="KW-1185">Reference proteome</keyword>
<dbReference type="AlphaFoldDB" id="A0A9W5Y7D5"/>
<dbReference type="RefSeq" id="WP_281812008.1">
    <property type="nucleotide sequence ID" value="NZ_BRLB01000001.1"/>
</dbReference>